<gene>
    <name evidence="1" type="ORF">DSM106972_041130</name>
</gene>
<protein>
    <submittedName>
        <fullName evidence="1">Uncharacterized protein</fullName>
    </submittedName>
</protein>
<dbReference type="AlphaFoldDB" id="A0A3S1ANC1"/>
<organism evidence="1 2">
    <name type="scientific">Dulcicalothrix desertica PCC 7102</name>
    <dbReference type="NCBI Taxonomy" id="232991"/>
    <lineage>
        <taxon>Bacteria</taxon>
        <taxon>Bacillati</taxon>
        <taxon>Cyanobacteriota</taxon>
        <taxon>Cyanophyceae</taxon>
        <taxon>Nostocales</taxon>
        <taxon>Calotrichaceae</taxon>
        <taxon>Dulcicalothrix</taxon>
    </lineage>
</organism>
<name>A0A3S1ANC1_9CYAN</name>
<sequence>MELGFGLDLGILYCWFDISPEDELEDLLKSKLKPGLSIRSFFGIKALTESIFPKGVFADNLEESMIRLLSNFQ</sequence>
<keyword evidence="2" id="KW-1185">Reference proteome</keyword>
<proteinExistence type="predicted"/>
<accession>A0A3S1ANC1</accession>
<dbReference type="Proteomes" id="UP000271624">
    <property type="component" value="Unassembled WGS sequence"/>
</dbReference>
<evidence type="ECO:0000313" key="1">
    <source>
        <dbReference type="EMBL" id="RUT05292.1"/>
    </source>
</evidence>
<comment type="caution">
    <text evidence="1">The sequence shown here is derived from an EMBL/GenBank/DDBJ whole genome shotgun (WGS) entry which is preliminary data.</text>
</comment>
<reference evidence="1" key="2">
    <citation type="journal article" date="2019" name="Genome Biol. Evol.">
        <title>Day and night: Metabolic profiles and evolutionary relationships of six axenic non-marine cyanobacteria.</title>
        <authorList>
            <person name="Will S.E."/>
            <person name="Henke P."/>
            <person name="Boedeker C."/>
            <person name="Huang S."/>
            <person name="Brinkmann H."/>
            <person name="Rohde M."/>
            <person name="Jarek M."/>
            <person name="Friedl T."/>
            <person name="Seufert S."/>
            <person name="Schumacher M."/>
            <person name="Overmann J."/>
            <person name="Neumann-Schaal M."/>
            <person name="Petersen J."/>
        </authorList>
    </citation>
    <scope>NUCLEOTIDE SEQUENCE [LARGE SCALE GENOMIC DNA]</scope>
    <source>
        <strain evidence="1">PCC 7102</strain>
    </source>
</reference>
<evidence type="ECO:0000313" key="2">
    <source>
        <dbReference type="Proteomes" id="UP000271624"/>
    </source>
</evidence>
<dbReference type="EMBL" id="RSCL01000009">
    <property type="protein sequence ID" value="RUT05292.1"/>
    <property type="molecule type" value="Genomic_DNA"/>
</dbReference>
<reference evidence="1" key="1">
    <citation type="submission" date="2018-12" db="EMBL/GenBank/DDBJ databases">
        <authorList>
            <person name="Will S."/>
            <person name="Neumann-Schaal M."/>
            <person name="Henke P."/>
        </authorList>
    </citation>
    <scope>NUCLEOTIDE SEQUENCE</scope>
    <source>
        <strain evidence="1">PCC 7102</strain>
    </source>
</reference>